<sequence>MATITVNDLPASMALDRKAMSVINGGGGAPWVFGWILPYVDAAPRQTPVINFYQINNYADQMINQYQMVSVNNTGANASLNVGVDESSLNKAVRPTT</sequence>
<comment type="caution">
    <text evidence="1">The sequence shown here is derived from an EMBL/GenBank/DDBJ whole genome shotgun (WGS) entry which is preliminary data.</text>
</comment>
<gene>
    <name evidence="1" type="ORF">NX784_15705</name>
</gene>
<evidence type="ECO:0000313" key="1">
    <source>
        <dbReference type="EMBL" id="MCS0583034.1"/>
    </source>
</evidence>
<name>A0ABT1ZT19_9BURK</name>
<keyword evidence="2" id="KW-1185">Reference proteome</keyword>
<protein>
    <submittedName>
        <fullName evidence="1">Uncharacterized protein</fullName>
    </submittedName>
</protein>
<dbReference type="Proteomes" id="UP001204151">
    <property type="component" value="Unassembled WGS sequence"/>
</dbReference>
<dbReference type="RefSeq" id="WP_258817619.1">
    <property type="nucleotide sequence ID" value="NZ_JANUGW010000010.1"/>
</dbReference>
<accession>A0ABT1ZT19</accession>
<dbReference type="EMBL" id="JANUGW010000010">
    <property type="protein sequence ID" value="MCS0583034.1"/>
    <property type="molecule type" value="Genomic_DNA"/>
</dbReference>
<reference evidence="1 2" key="1">
    <citation type="submission" date="2022-08" db="EMBL/GenBank/DDBJ databases">
        <title>Reclassification of Massilia species as members of the genera Telluria, Duganella, Pseudoduganella, Mokoshia gen. nov. and Zemynaea gen. nov. using orthogonal and non-orthogonal genome-based approaches.</title>
        <authorList>
            <person name="Bowman J.P."/>
        </authorList>
    </citation>
    <scope>NUCLEOTIDE SEQUENCE [LARGE SCALE GENOMIC DNA]</scope>
    <source>
        <strain evidence="1 2">JCM 31316</strain>
    </source>
</reference>
<evidence type="ECO:0000313" key="2">
    <source>
        <dbReference type="Proteomes" id="UP001204151"/>
    </source>
</evidence>
<organism evidence="1 2">
    <name type="scientific">Massilia pinisoli</name>
    <dbReference type="NCBI Taxonomy" id="1772194"/>
    <lineage>
        <taxon>Bacteria</taxon>
        <taxon>Pseudomonadati</taxon>
        <taxon>Pseudomonadota</taxon>
        <taxon>Betaproteobacteria</taxon>
        <taxon>Burkholderiales</taxon>
        <taxon>Oxalobacteraceae</taxon>
        <taxon>Telluria group</taxon>
        <taxon>Massilia</taxon>
    </lineage>
</organism>
<proteinExistence type="predicted"/>